<feature type="domain" description="PurM-like N-terminal" evidence="2">
    <location>
        <begin position="42"/>
        <end position="151"/>
    </location>
</feature>
<accession>H3KEE1</accession>
<dbReference type="PATRIC" id="fig|762967.3.peg.875"/>
<comment type="caution">
    <text evidence="4">The sequence shown here is derived from an EMBL/GenBank/DDBJ whole genome shotgun (WGS) entry which is preliminary data.</text>
</comment>
<sequence length="339" mass="35294">MINIKTGRVAMTHGSGGRATAELIRSIFAKHFSNEWLDQRHDGAVLPPITNPVAVSCDAHVVKPLFFPGGDIGRLAVAGTVNDVSVCGAKPLWLAASFILEEGLPFEVLDRVCASMAATAKEAGVAIVTGDTKVVDRGLADGLYISTAGIGEKITSRTIAGTEAKPGDVVIVTGTMGDHGTAILSEREGMSFGTTIESDAAPLNAVVAAVLEAAPDTHVLRDPTRGGLATTLNEIATESNTGILLDEALIPVKPEVKAACEFLGLDPLYVANEGKLIVICPEAQAEAALAAIRTSPYGRDAAVVGRVTEENAGFVEMTTLMGGRRGVDWLTGEQLPRIC</sequence>
<dbReference type="InterPro" id="IPR036676">
    <property type="entry name" value="PurM-like_C_sf"/>
</dbReference>
<dbReference type="HOGENOM" id="CLU_049733_0_0_4"/>
<dbReference type="STRING" id="762967.HMPREF9440_01105"/>
<dbReference type="Pfam" id="PF00586">
    <property type="entry name" value="AIRS"/>
    <property type="match status" value="1"/>
</dbReference>
<dbReference type="Gene3D" id="3.30.1330.10">
    <property type="entry name" value="PurM-like, N-terminal domain"/>
    <property type="match status" value="1"/>
</dbReference>
<dbReference type="Proteomes" id="UP000004956">
    <property type="component" value="Unassembled WGS sequence"/>
</dbReference>
<evidence type="ECO:0000259" key="3">
    <source>
        <dbReference type="Pfam" id="PF02769"/>
    </source>
</evidence>
<dbReference type="AlphaFoldDB" id="H3KEE1"/>
<dbReference type="CDD" id="cd02197">
    <property type="entry name" value="HypE"/>
    <property type="match status" value="1"/>
</dbReference>
<dbReference type="RefSeq" id="WP_008541911.1">
    <property type="nucleotide sequence ID" value="NZ_JH604944.1"/>
</dbReference>
<dbReference type="PANTHER" id="PTHR30303:SF0">
    <property type="entry name" value="CARBAMOYL DEHYDRATASE HYPE"/>
    <property type="match status" value="1"/>
</dbReference>
<dbReference type="SUPFAM" id="SSF56042">
    <property type="entry name" value="PurM C-terminal domain-like"/>
    <property type="match status" value="1"/>
</dbReference>
<dbReference type="InterPro" id="IPR036921">
    <property type="entry name" value="PurM-like_N_sf"/>
</dbReference>
<evidence type="ECO:0000313" key="4">
    <source>
        <dbReference type="EMBL" id="EHY31522.1"/>
    </source>
</evidence>
<feature type="domain" description="PurM-like C-terminal" evidence="3">
    <location>
        <begin position="165"/>
        <end position="315"/>
    </location>
</feature>
<dbReference type="PANTHER" id="PTHR30303">
    <property type="entry name" value="HYDROGENASE ISOENZYMES FORMATION PROTEIN HYPE"/>
    <property type="match status" value="1"/>
</dbReference>
<name>H3KEE1_9BURK</name>
<dbReference type="SUPFAM" id="SSF55326">
    <property type="entry name" value="PurM N-terminal domain-like"/>
    <property type="match status" value="1"/>
</dbReference>
<dbReference type="Pfam" id="PF02769">
    <property type="entry name" value="AIRS_C"/>
    <property type="match status" value="1"/>
</dbReference>
<dbReference type="GO" id="GO:0051604">
    <property type="term" value="P:protein maturation"/>
    <property type="evidence" value="ECO:0007669"/>
    <property type="project" value="TreeGrafter"/>
</dbReference>
<dbReference type="NCBIfam" id="TIGR02124">
    <property type="entry name" value="hypE"/>
    <property type="match status" value="1"/>
</dbReference>
<dbReference type="PIRSF" id="PIRSF005644">
    <property type="entry name" value="Hdrgns_mtr_HypE"/>
    <property type="match status" value="1"/>
</dbReference>
<organism evidence="4 5">
    <name type="scientific">Sutterella parvirubra YIT 11816</name>
    <dbReference type="NCBI Taxonomy" id="762967"/>
    <lineage>
        <taxon>Bacteria</taxon>
        <taxon>Pseudomonadati</taxon>
        <taxon>Pseudomonadota</taxon>
        <taxon>Betaproteobacteria</taxon>
        <taxon>Burkholderiales</taxon>
        <taxon>Sutterellaceae</taxon>
        <taxon>Sutterella</taxon>
    </lineage>
</organism>
<comment type="similarity">
    <text evidence="1">Belongs to the HypE family.</text>
</comment>
<evidence type="ECO:0000313" key="5">
    <source>
        <dbReference type="Proteomes" id="UP000004956"/>
    </source>
</evidence>
<reference evidence="4 5" key="1">
    <citation type="submission" date="2011-11" db="EMBL/GenBank/DDBJ databases">
        <authorList>
            <person name="Weinstock G."/>
            <person name="Sodergren E."/>
            <person name="Clifton S."/>
            <person name="Fulton L."/>
            <person name="Fulton B."/>
            <person name="Courtney L."/>
            <person name="Fronick C."/>
            <person name="Harrison M."/>
            <person name="Strong C."/>
            <person name="Farmer C."/>
            <person name="Delahaunty K."/>
            <person name="Markovic C."/>
            <person name="Hall O."/>
            <person name="Minx P."/>
            <person name="Tomlinson C."/>
            <person name="Mitreva M."/>
            <person name="Hou S."/>
            <person name="Chen J."/>
            <person name="Wollam A."/>
            <person name="Pepin K.H."/>
            <person name="Johnson M."/>
            <person name="Bhonagiri V."/>
            <person name="Zhang X."/>
            <person name="Suruliraj S."/>
            <person name="Warren W."/>
            <person name="Chinwalla A."/>
            <person name="Mardis E.R."/>
            <person name="Wilson R.K."/>
        </authorList>
    </citation>
    <scope>NUCLEOTIDE SEQUENCE [LARGE SCALE GENOMIC DNA]</scope>
    <source>
        <strain evidence="4 5">YIT 11816</strain>
    </source>
</reference>
<dbReference type="InterPro" id="IPR010918">
    <property type="entry name" value="PurM-like_C_dom"/>
</dbReference>
<dbReference type="Gene3D" id="3.90.650.10">
    <property type="entry name" value="PurM-like C-terminal domain"/>
    <property type="match status" value="1"/>
</dbReference>
<protein>
    <submittedName>
        <fullName evidence="4">Hydrogenase expression/formation protein HypE</fullName>
    </submittedName>
</protein>
<evidence type="ECO:0000259" key="2">
    <source>
        <dbReference type="Pfam" id="PF00586"/>
    </source>
</evidence>
<proteinExistence type="inferred from homology"/>
<dbReference type="InterPro" id="IPR016188">
    <property type="entry name" value="PurM-like_N"/>
</dbReference>
<evidence type="ECO:0000256" key="1">
    <source>
        <dbReference type="ARBA" id="ARBA00006243"/>
    </source>
</evidence>
<dbReference type="EMBL" id="AFBQ01000152">
    <property type="protein sequence ID" value="EHY31522.1"/>
    <property type="molecule type" value="Genomic_DNA"/>
</dbReference>
<dbReference type="InterPro" id="IPR011854">
    <property type="entry name" value="HypE"/>
</dbReference>
<keyword evidence="5" id="KW-1185">Reference proteome</keyword>
<gene>
    <name evidence="4" type="ORF">HMPREF9440_01105</name>
</gene>